<sequence length="129" mass="13896">MGAYENFQAVRAGLLPAASANQSNPLTTVEALQRKVMSLEQLDAIAQLQGALLALGEMERSINSLIILNRLPVQGIQLFAAGRLHHDLEDVLFEHKSASGKLQRGEGIVPAEGQSELRREAVALESRAA</sequence>
<gene>
    <name evidence="1" type="ORF">QU481_12025</name>
</gene>
<keyword evidence="2" id="KW-1185">Reference proteome</keyword>
<evidence type="ECO:0000313" key="1">
    <source>
        <dbReference type="EMBL" id="MDN0075620.1"/>
    </source>
</evidence>
<proteinExistence type="predicted"/>
<reference evidence="1" key="1">
    <citation type="submission" date="2023-06" db="EMBL/GenBank/DDBJ databases">
        <authorList>
            <person name="Zhang S."/>
        </authorList>
    </citation>
    <scope>NUCLEOTIDE SEQUENCE</scope>
    <source>
        <strain evidence="1">SG2303</strain>
    </source>
</reference>
<evidence type="ECO:0000313" key="2">
    <source>
        <dbReference type="Proteomes" id="UP001168540"/>
    </source>
</evidence>
<name>A0ABT7XPF5_9NEIS</name>
<protein>
    <submittedName>
        <fullName evidence="1">Uncharacterized protein</fullName>
    </submittedName>
</protein>
<dbReference type="EMBL" id="JAUEDK010000019">
    <property type="protein sequence ID" value="MDN0075620.1"/>
    <property type="molecule type" value="Genomic_DNA"/>
</dbReference>
<dbReference type="Proteomes" id="UP001168540">
    <property type="component" value="Unassembled WGS sequence"/>
</dbReference>
<organism evidence="1 2">
    <name type="scientific">Crenobacter oryzisoli</name>
    <dbReference type="NCBI Taxonomy" id="3056844"/>
    <lineage>
        <taxon>Bacteria</taxon>
        <taxon>Pseudomonadati</taxon>
        <taxon>Pseudomonadota</taxon>
        <taxon>Betaproteobacteria</taxon>
        <taxon>Neisseriales</taxon>
        <taxon>Neisseriaceae</taxon>
        <taxon>Crenobacter</taxon>
    </lineage>
</organism>
<accession>A0ABT7XPF5</accession>
<comment type="caution">
    <text evidence="1">The sequence shown here is derived from an EMBL/GenBank/DDBJ whole genome shotgun (WGS) entry which is preliminary data.</text>
</comment>
<dbReference type="RefSeq" id="WP_289830254.1">
    <property type="nucleotide sequence ID" value="NZ_JAUEDK010000019.1"/>
</dbReference>